<feature type="transmembrane region" description="Helical" evidence="5">
    <location>
        <begin position="252"/>
        <end position="274"/>
    </location>
</feature>
<feature type="transmembrane region" description="Helical" evidence="5">
    <location>
        <begin position="344"/>
        <end position="367"/>
    </location>
</feature>
<dbReference type="PROSITE" id="PS50262">
    <property type="entry name" value="G_PROTEIN_RECEP_F1_2"/>
    <property type="match status" value="1"/>
</dbReference>
<name>A0A815FIL1_ADIRI</name>
<sequence>MNIQISNISHLFCSMETTIVSRLLSKLKEEYPSEQPLGSYISKELQFESILQLLPGKNDEHRPAIYSTTLSVLYTHKNIRNFIENQFNLHEFHIQCNDRVGILLPNGTELGLCLLATCSYYASSYLSDITYLGYYSLSMVIFGSIFKLLTFINLCQPAFRNTNARPTIHYMRVLALIDLFAMYGWNLDNYLGLVQGFTFYSSYTVASCKVFSFFNYFTNETSAWLHVFICFDRYLFLSRTQPNTWFNRSKSVLIIIGCVIGVFILANLHFLIFVCYEDDNEKINTGSKFYQVFPLYNQIYAFISSVIPSVVMMTFSCVSAYYLRQLRQTSTIQNSKIRHRAISITLISTSLLFVITSAPTPIFYGFFYDDLSKTALGRRVLNIFDTLSYTYPIIDFPIYLITFTEFRRELIRLLIRNRAISPIITENTQRPAPQNRAQNISTAHNF</sequence>
<dbReference type="Pfam" id="PF00001">
    <property type="entry name" value="7tm_1"/>
    <property type="match status" value="1"/>
</dbReference>
<feature type="transmembrane region" description="Helical" evidence="5">
    <location>
        <begin position="387"/>
        <end position="406"/>
    </location>
</feature>
<comment type="caution">
    <text evidence="7">The sequence shown here is derived from an EMBL/GenBank/DDBJ whole genome shotgun (WGS) entry which is preliminary data.</text>
</comment>
<dbReference type="InterPro" id="IPR017452">
    <property type="entry name" value="GPCR_Rhodpsn_7TM"/>
</dbReference>
<feature type="domain" description="G-protein coupled receptors family 1 profile" evidence="6">
    <location>
        <begin position="143"/>
        <end position="399"/>
    </location>
</feature>
<accession>A0A815FIL1</accession>
<evidence type="ECO:0000313" key="8">
    <source>
        <dbReference type="Proteomes" id="UP000663852"/>
    </source>
</evidence>
<feature type="transmembrane region" description="Helical" evidence="5">
    <location>
        <begin position="167"/>
        <end position="185"/>
    </location>
</feature>
<dbReference type="InterPro" id="IPR000276">
    <property type="entry name" value="GPCR_Rhodpsn"/>
</dbReference>
<keyword evidence="2 5" id="KW-0812">Transmembrane</keyword>
<dbReference type="Gene3D" id="1.20.1070.10">
    <property type="entry name" value="Rhodopsin 7-helix transmembrane proteins"/>
    <property type="match status" value="1"/>
</dbReference>
<evidence type="ECO:0000256" key="2">
    <source>
        <dbReference type="ARBA" id="ARBA00022692"/>
    </source>
</evidence>
<protein>
    <recommendedName>
        <fullName evidence="6">G-protein coupled receptors family 1 profile domain-containing protein</fullName>
    </recommendedName>
</protein>
<gene>
    <name evidence="7" type="ORF">EDS130_LOCUS31581</name>
</gene>
<dbReference type="InterPro" id="IPR052954">
    <property type="entry name" value="GPCR-Ligand_Int"/>
</dbReference>
<dbReference type="Proteomes" id="UP000663852">
    <property type="component" value="Unassembled WGS sequence"/>
</dbReference>
<dbReference type="EMBL" id="CAJNOJ010000233">
    <property type="protein sequence ID" value="CAF1319428.1"/>
    <property type="molecule type" value="Genomic_DNA"/>
</dbReference>
<organism evidence="7 8">
    <name type="scientific">Adineta ricciae</name>
    <name type="common">Rotifer</name>
    <dbReference type="NCBI Taxonomy" id="249248"/>
    <lineage>
        <taxon>Eukaryota</taxon>
        <taxon>Metazoa</taxon>
        <taxon>Spiralia</taxon>
        <taxon>Gnathifera</taxon>
        <taxon>Rotifera</taxon>
        <taxon>Eurotatoria</taxon>
        <taxon>Bdelloidea</taxon>
        <taxon>Adinetida</taxon>
        <taxon>Adinetidae</taxon>
        <taxon>Adineta</taxon>
    </lineage>
</organism>
<evidence type="ECO:0000256" key="4">
    <source>
        <dbReference type="ARBA" id="ARBA00023136"/>
    </source>
</evidence>
<evidence type="ECO:0000259" key="6">
    <source>
        <dbReference type="PROSITE" id="PS50262"/>
    </source>
</evidence>
<dbReference type="AlphaFoldDB" id="A0A815FIL1"/>
<dbReference type="GO" id="GO:0004930">
    <property type="term" value="F:G protein-coupled receptor activity"/>
    <property type="evidence" value="ECO:0007669"/>
    <property type="project" value="InterPro"/>
</dbReference>
<proteinExistence type="predicted"/>
<evidence type="ECO:0000256" key="3">
    <source>
        <dbReference type="ARBA" id="ARBA00022989"/>
    </source>
</evidence>
<dbReference type="SUPFAM" id="SSF81321">
    <property type="entry name" value="Family A G protein-coupled receptor-like"/>
    <property type="match status" value="1"/>
</dbReference>
<dbReference type="PANTHER" id="PTHR46641">
    <property type="entry name" value="FMRFAMIDE RECEPTOR-RELATED"/>
    <property type="match status" value="1"/>
</dbReference>
<feature type="transmembrane region" description="Helical" evidence="5">
    <location>
        <begin position="134"/>
        <end position="155"/>
    </location>
</feature>
<keyword evidence="3 5" id="KW-1133">Transmembrane helix</keyword>
<evidence type="ECO:0000256" key="1">
    <source>
        <dbReference type="ARBA" id="ARBA00004370"/>
    </source>
</evidence>
<dbReference type="PANTHER" id="PTHR46641:SF18">
    <property type="entry name" value="G-PROTEIN COUPLED RECEPTORS FAMILY 1 PROFILE DOMAIN-CONTAINING PROTEIN"/>
    <property type="match status" value="1"/>
</dbReference>
<keyword evidence="4 5" id="KW-0472">Membrane</keyword>
<evidence type="ECO:0000256" key="5">
    <source>
        <dbReference type="SAM" id="Phobius"/>
    </source>
</evidence>
<reference evidence="7" key="1">
    <citation type="submission" date="2021-02" db="EMBL/GenBank/DDBJ databases">
        <authorList>
            <person name="Nowell W R."/>
        </authorList>
    </citation>
    <scope>NUCLEOTIDE SEQUENCE</scope>
</reference>
<feature type="transmembrane region" description="Helical" evidence="5">
    <location>
        <begin position="299"/>
        <end position="323"/>
    </location>
</feature>
<comment type="subcellular location">
    <subcellularLocation>
        <location evidence="1">Membrane</location>
    </subcellularLocation>
</comment>
<dbReference type="GO" id="GO:0016020">
    <property type="term" value="C:membrane"/>
    <property type="evidence" value="ECO:0007669"/>
    <property type="project" value="UniProtKB-SubCell"/>
</dbReference>
<evidence type="ECO:0000313" key="7">
    <source>
        <dbReference type="EMBL" id="CAF1319428.1"/>
    </source>
</evidence>
<feature type="transmembrane region" description="Helical" evidence="5">
    <location>
        <begin position="102"/>
        <end position="122"/>
    </location>
</feature>